<evidence type="ECO:0000256" key="7">
    <source>
        <dbReference type="ARBA" id="ARBA00022989"/>
    </source>
</evidence>
<dbReference type="SFLD" id="SFLDS00003">
    <property type="entry name" value="Haloacid_Dehalogenase"/>
    <property type="match status" value="1"/>
</dbReference>
<dbReference type="InterPro" id="IPR059000">
    <property type="entry name" value="ATPase_P-type_domA"/>
</dbReference>
<keyword evidence="11" id="KW-1003">Cell membrane</keyword>
<dbReference type="SFLD" id="SFLDF00027">
    <property type="entry name" value="p-type_atpase"/>
    <property type="match status" value="1"/>
</dbReference>
<dbReference type="NCBIfam" id="TIGR01494">
    <property type="entry name" value="ATPase_P-type"/>
    <property type="match status" value="1"/>
</dbReference>
<dbReference type="Gene3D" id="3.40.1110.10">
    <property type="entry name" value="Calcium-transporting ATPase, cytoplasmic domain N"/>
    <property type="match status" value="1"/>
</dbReference>
<dbReference type="GO" id="GO:0046872">
    <property type="term" value="F:metal ion binding"/>
    <property type="evidence" value="ECO:0007669"/>
    <property type="project" value="UniProtKB-KW"/>
</dbReference>
<dbReference type="PRINTS" id="PR00119">
    <property type="entry name" value="CATATPASE"/>
</dbReference>
<comment type="similarity">
    <text evidence="2 11">Belongs to the cation transport ATPase (P-type) (TC 3.A.3) family. Type IB subfamily.</text>
</comment>
<evidence type="ECO:0000259" key="12">
    <source>
        <dbReference type="Pfam" id="PF00122"/>
    </source>
</evidence>
<dbReference type="InterPro" id="IPR008250">
    <property type="entry name" value="ATPase_P-typ_transduc_dom_A_sf"/>
</dbReference>
<proteinExistence type="inferred from homology"/>
<feature type="transmembrane region" description="Helical" evidence="11">
    <location>
        <begin position="261"/>
        <end position="286"/>
    </location>
</feature>
<comment type="caution">
    <text evidence="13">The sequence shown here is derived from an EMBL/GenBank/DDBJ whole genome shotgun (WGS) entry which is preliminary data.</text>
</comment>
<accession>A0A9D2BY23</accession>
<dbReference type="GO" id="GO:0005886">
    <property type="term" value="C:plasma membrane"/>
    <property type="evidence" value="ECO:0007669"/>
    <property type="project" value="UniProtKB-SubCell"/>
</dbReference>
<dbReference type="Pfam" id="PF00702">
    <property type="entry name" value="Hydrolase"/>
    <property type="match status" value="1"/>
</dbReference>
<dbReference type="SUPFAM" id="SSF81665">
    <property type="entry name" value="Calcium ATPase, transmembrane domain M"/>
    <property type="match status" value="1"/>
</dbReference>
<feature type="transmembrane region" description="Helical" evidence="11">
    <location>
        <begin position="65"/>
        <end position="90"/>
    </location>
</feature>
<dbReference type="EC" id="7.2.2.21" evidence="9"/>
<evidence type="ECO:0000256" key="1">
    <source>
        <dbReference type="ARBA" id="ARBA00004651"/>
    </source>
</evidence>
<sequence length="631" mass="67085">MSGKQKRTAARIAASAVLLIVAALLPLSGWGRLAAFLVPYLLVGWDVLWKAVRNIAHGQVFDENFLMALATIGALATGQYPEAVFVLLFYQVGELFQAVAVGRSRKNIAALMDIRPDSANVERPGGEVEEVDPEDVAVGDIIVIKPGERVPLDGVVLEGNTTLDTAALTGESLPRSVAPGGDVISGCVNLTGVLRVQVTKPFEESTVSRILELVENASSRKAKAEAFITQFARWYTPAVVVAAVLLALVPPLFFQGAWSDWLLRACSFLVISCPCALVISVPLAFFGGIGGASRAGVLVKGGNYLEVLARTDVVVFDKTGTLTRGVFNVTAIHPDHVDEGKLLELAALAEHWSNHPISRSIREAYGQEPDAARVQSAEELAGRGIQAQVDGHMVCVGNDKLMEEIGVAWHPCHRVGTTVHVAVDGTYMGHLVISDELKPDAADAIAELKAVGVRKTVMLTGDAKEVGEDVARQLGLDEVHTQLLPAGKVEQVERLLEQRAPNGALAFVGDGINDAPVLSRADLGIAMGALGSDAAIEAADVVLMDDKPSKIALAIRIARKTRTIVRQNIAFALGVKFLVLALAAFKLANLWEAVFADVGVSVIAILNSMRALRVPAEETKPDQAAQPLKTP</sequence>
<organism evidence="13 14">
    <name type="scientific">Candidatus Flavonifractor merdigallinarum</name>
    <dbReference type="NCBI Taxonomy" id="2838589"/>
    <lineage>
        <taxon>Bacteria</taxon>
        <taxon>Bacillati</taxon>
        <taxon>Bacillota</taxon>
        <taxon>Clostridia</taxon>
        <taxon>Eubacteriales</taxon>
        <taxon>Oscillospiraceae</taxon>
        <taxon>Flavonifractor</taxon>
    </lineage>
</organism>
<dbReference type="GO" id="GO:0016887">
    <property type="term" value="F:ATP hydrolysis activity"/>
    <property type="evidence" value="ECO:0007669"/>
    <property type="project" value="InterPro"/>
</dbReference>
<dbReference type="EMBL" id="DXDX01000005">
    <property type="protein sequence ID" value="HIY20328.1"/>
    <property type="molecule type" value="Genomic_DNA"/>
</dbReference>
<dbReference type="GO" id="GO:0005524">
    <property type="term" value="F:ATP binding"/>
    <property type="evidence" value="ECO:0007669"/>
    <property type="project" value="UniProtKB-UniRule"/>
</dbReference>
<keyword evidence="6" id="KW-1278">Translocase</keyword>
<dbReference type="InterPro" id="IPR051014">
    <property type="entry name" value="Cation_Transport_ATPase_IB"/>
</dbReference>
<keyword evidence="11" id="KW-0547">Nucleotide-binding</keyword>
<evidence type="ECO:0000256" key="3">
    <source>
        <dbReference type="ARBA" id="ARBA00022539"/>
    </source>
</evidence>
<dbReference type="PANTHER" id="PTHR48085:SF5">
    <property type="entry name" value="CADMIUM_ZINC-TRANSPORTING ATPASE HMA4-RELATED"/>
    <property type="match status" value="1"/>
</dbReference>
<dbReference type="AlphaFoldDB" id="A0A9D2BY23"/>
<reference evidence="13" key="2">
    <citation type="submission" date="2021-04" db="EMBL/GenBank/DDBJ databases">
        <authorList>
            <person name="Gilroy R."/>
        </authorList>
    </citation>
    <scope>NUCLEOTIDE SEQUENCE</scope>
    <source>
        <strain evidence="13">ChiBcec16_6824</strain>
    </source>
</reference>
<dbReference type="PRINTS" id="PR00120">
    <property type="entry name" value="HATPASE"/>
</dbReference>
<feature type="transmembrane region" description="Helical" evidence="11">
    <location>
        <begin position="231"/>
        <end position="249"/>
    </location>
</feature>
<keyword evidence="8 11" id="KW-0472">Membrane</keyword>
<dbReference type="FunFam" id="2.70.150.10:FF:000002">
    <property type="entry name" value="Copper-transporting ATPase 1, putative"/>
    <property type="match status" value="1"/>
</dbReference>
<dbReference type="CDD" id="cd07548">
    <property type="entry name" value="P-type_ATPase-Cd_Zn_Co_like"/>
    <property type="match status" value="1"/>
</dbReference>
<gene>
    <name evidence="13" type="primary">cadA</name>
    <name evidence="13" type="ORF">H9841_00310</name>
</gene>
<dbReference type="Pfam" id="PF00122">
    <property type="entry name" value="E1-E2_ATPase"/>
    <property type="match status" value="1"/>
</dbReference>
<feature type="transmembrane region" description="Helical" evidence="11">
    <location>
        <begin position="12"/>
        <end position="45"/>
    </location>
</feature>
<dbReference type="InterPro" id="IPR001757">
    <property type="entry name" value="P_typ_ATPase"/>
</dbReference>
<comment type="catalytic activity">
    <reaction evidence="10">
        <text>Cd(2+)(in) + ATP + H2O = Cd(2+)(out) + ADP + phosphate + H(+)</text>
        <dbReference type="Rhea" id="RHEA:12132"/>
        <dbReference type="ChEBI" id="CHEBI:15377"/>
        <dbReference type="ChEBI" id="CHEBI:15378"/>
        <dbReference type="ChEBI" id="CHEBI:30616"/>
        <dbReference type="ChEBI" id="CHEBI:43474"/>
        <dbReference type="ChEBI" id="CHEBI:48775"/>
        <dbReference type="ChEBI" id="CHEBI:456216"/>
        <dbReference type="EC" id="7.2.2.21"/>
    </reaction>
</comment>
<protein>
    <recommendedName>
        <fullName evidence="9">Cd(2+)-exporting ATPase</fullName>
        <ecNumber evidence="9">7.2.2.21</ecNumber>
    </recommendedName>
</protein>
<evidence type="ECO:0000313" key="13">
    <source>
        <dbReference type="EMBL" id="HIY20328.1"/>
    </source>
</evidence>
<dbReference type="NCBIfam" id="TIGR01525">
    <property type="entry name" value="ATPase-IB_hvy"/>
    <property type="match status" value="1"/>
</dbReference>
<dbReference type="Gene3D" id="2.70.150.10">
    <property type="entry name" value="Calcium-transporting ATPase, cytoplasmic transduction domain A"/>
    <property type="match status" value="1"/>
</dbReference>
<dbReference type="PANTHER" id="PTHR48085">
    <property type="entry name" value="CADMIUM/ZINC-TRANSPORTING ATPASE HMA2-RELATED"/>
    <property type="match status" value="1"/>
</dbReference>
<dbReference type="InterPro" id="IPR044492">
    <property type="entry name" value="P_typ_ATPase_HD_dom"/>
</dbReference>
<evidence type="ECO:0000256" key="4">
    <source>
        <dbReference type="ARBA" id="ARBA00022692"/>
    </source>
</evidence>
<dbReference type="NCBIfam" id="TIGR01512">
    <property type="entry name" value="ATPase-IB2_Cd"/>
    <property type="match status" value="1"/>
</dbReference>
<evidence type="ECO:0000313" key="14">
    <source>
        <dbReference type="Proteomes" id="UP000823868"/>
    </source>
</evidence>
<dbReference type="PROSITE" id="PS00154">
    <property type="entry name" value="ATPASE_E1_E2"/>
    <property type="match status" value="1"/>
</dbReference>
<dbReference type="SUPFAM" id="SSF56784">
    <property type="entry name" value="HAD-like"/>
    <property type="match status" value="1"/>
</dbReference>
<dbReference type="SUPFAM" id="SSF81653">
    <property type="entry name" value="Calcium ATPase, transduction domain A"/>
    <property type="match status" value="1"/>
</dbReference>
<feature type="transmembrane region" description="Helical" evidence="11">
    <location>
        <begin position="569"/>
        <end position="588"/>
    </location>
</feature>
<keyword evidence="4 11" id="KW-0812">Transmembrane</keyword>
<dbReference type="Proteomes" id="UP000823868">
    <property type="component" value="Unassembled WGS sequence"/>
</dbReference>
<name>A0A9D2BY23_9FIRM</name>
<keyword evidence="3" id="KW-0104">Cadmium</keyword>
<evidence type="ECO:0000256" key="10">
    <source>
        <dbReference type="ARBA" id="ARBA00049338"/>
    </source>
</evidence>
<dbReference type="InterPro" id="IPR023214">
    <property type="entry name" value="HAD_sf"/>
</dbReference>
<keyword evidence="7 11" id="KW-1133">Transmembrane helix</keyword>
<dbReference type="InterPro" id="IPR023298">
    <property type="entry name" value="ATPase_P-typ_TM_dom_sf"/>
</dbReference>
<evidence type="ECO:0000256" key="11">
    <source>
        <dbReference type="RuleBase" id="RU362081"/>
    </source>
</evidence>
<feature type="domain" description="P-type ATPase A" evidence="12">
    <location>
        <begin position="115"/>
        <end position="215"/>
    </location>
</feature>
<comment type="subcellular location">
    <subcellularLocation>
        <location evidence="1">Cell membrane</location>
        <topology evidence="1">Multi-pass membrane protein</topology>
    </subcellularLocation>
</comment>
<dbReference type="InterPro" id="IPR023299">
    <property type="entry name" value="ATPase_P-typ_cyto_dom_N"/>
</dbReference>
<dbReference type="InterPro" id="IPR027256">
    <property type="entry name" value="P-typ_ATPase_IB"/>
</dbReference>
<reference evidence="13" key="1">
    <citation type="journal article" date="2021" name="PeerJ">
        <title>Extensive microbial diversity within the chicken gut microbiome revealed by metagenomics and culture.</title>
        <authorList>
            <person name="Gilroy R."/>
            <person name="Ravi A."/>
            <person name="Getino M."/>
            <person name="Pursley I."/>
            <person name="Horton D.L."/>
            <person name="Alikhan N.F."/>
            <person name="Baker D."/>
            <person name="Gharbi K."/>
            <person name="Hall N."/>
            <person name="Watson M."/>
            <person name="Adriaenssens E.M."/>
            <person name="Foster-Nyarko E."/>
            <person name="Jarju S."/>
            <person name="Secka A."/>
            <person name="Antonio M."/>
            <person name="Oren A."/>
            <person name="Chaudhuri R.R."/>
            <person name="La Ragione R."/>
            <person name="Hildebrand F."/>
            <person name="Pallen M.J."/>
        </authorList>
    </citation>
    <scope>NUCLEOTIDE SEQUENCE</scope>
    <source>
        <strain evidence="13">ChiBcec16_6824</strain>
    </source>
</reference>
<dbReference type="InterPro" id="IPR018303">
    <property type="entry name" value="ATPase_P-typ_P_site"/>
</dbReference>
<dbReference type="GO" id="GO:0008551">
    <property type="term" value="F:P-type cadmium transporter activity"/>
    <property type="evidence" value="ECO:0007669"/>
    <property type="project" value="UniProtKB-EC"/>
</dbReference>
<dbReference type="Gene3D" id="3.40.50.1000">
    <property type="entry name" value="HAD superfamily/HAD-like"/>
    <property type="match status" value="1"/>
</dbReference>
<evidence type="ECO:0000256" key="5">
    <source>
        <dbReference type="ARBA" id="ARBA00022723"/>
    </source>
</evidence>
<dbReference type="SFLD" id="SFLDG00002">
    <property type="entry name" value="C1.7:_P-type_atpase_like"/>
    <property type="match status" value="1"/>
</dbReference>
<evidence type="ECO:0000256" key="6">
    <source>
        <dbReference type="ARBA" id="ARBA00022967"/>
    </source>
</evidence>
<keyword evidence="11" id="KW-0067">ATP-binding</keyword>
<evidence type="ECO:0000256" key="8">
    <source>
        <dbReference type="ARBA" id="ARBA00023136"/>
    </source>
</evidence>
<keyword evidence="5 11" id="KW-0479">Metal-binding</keyword>
<evidence type="ECO:0000256" key="2">
    <source>
        <dbReference type="ARBA" id="ARBA00006024"/>
    </source>
</evidence>
<evidence type="ECO:0000256" key="9">
    <source>
        <dbReference type="ARBA" id="ARBA00039103"/>
    </source>
</evidence>
<dbReference type="InterPro" id="IPR036412">
    <property type="entry name" value="HAD-like_sf"/>
</dbReference>